<dbReference type="AlphaFoldDB" id="A0A8H8Z2L2"/>
<dbReference type="Proteomes" id="UP000601736">
    <property type="component" value="Unassembled WGS sequence"/>
</dbReference>
<evidence type="ECO:0000313" key="1">
    <source>
        <dbReference type="EMBL" id="CAE6508420.1"/>
    </source>
</evidence>
<sequence length="23" mass="2768">MDCELEQINVALLWSINLYKLMK</sequence>
<gene>
    <name evidence="1" type="ORF">NMYAN_30011</name>
</gene>
<organism evidence="1 2">
    <name type="scientific">Nitrosomonas nitrosa</name>
    <dbReference type="NCBI Taxonomy" id="52442"/>
    <lineage>
        <taxon>Bacteria</taxon>
        <taxon>Pseudomonadati</taxon>
        <taxon>Pseudomonadota</taxon>
        <taxon>Betaproteobacteria</taxon>
        <taxon>Nitrosomonadales</taxon>
        <taxon>Nitrosomonadaceae</taxon>
        <taxon>Nitrosomonas</taxon>
    </lineage>
</organism>
<comment type="caution">
    <text evidence="1">The sequence shown here is derived from an EMBL/GenBank/DDBJ whole genome shotgun (WGS) entry which is preliminary data.</text>
</comment>
<name>A0A8H8Z2L2_9PROT</name>
<evidence type="ECO:0000313" key="2">
    <source>
        <dbReference type="Proteomes" id="UP000601736"/>
    </source>
</evidence>
<protein>
    <submittedName>
        <fullName evidence="1">Uncharacterized protein</fullName>
    </submittedName>
</protein>
<dbReference type="EMBL" id="CAJNAP010000023">
    <property type="protein sequence ID" value="CAE6508420.1"/>
    <property type="molecule type" value="Genomic_DNA"/>
</dbReference>
<accession>A0A8H8Z2L2</accession>
<reference evidence="1" key="1">
    <citation type="submission" date="2021-02" db="EMBL/GenBank/DDBJ databases">
        <authorList>
            <person name="Han P."/>
        </authorList>
    </citation>
    <scope>NUCLEOTIDE SEQUENCE</scope>
    <source>
        <strain evidence="1">Nitrosomonas nitrosa 18-3D</strain>
    </source>
</reference>
<proteinExistence type="predicted"/>